<keyword evidence="4" id="KW-1185">Reference proteome</keyword>
<feature type="signal peptide" evidence="2">
    <location>
        <begin position="1"/>
        <end position="21"/>
    </location>
</feature>
<dbReference type="EMBL" id="JACAZH010000020">
    <property type="protein sequence ID" value="KAF7345147.1"/>
    <property type="molecule type" value="Genomic_DNA"/>
</dbReference>
<dbReference type="AlphaFoldDB" id="A0A8H7CR36"/>
<sequence>MTTLRSLYVAIVLSFIGMAQAQQPSGTPQCTPSCPAQDEAGFPLGSHSNSNGVLFCSYPSTEGADPNNSYCLYDSSSGALTASHDRSPHSSWCPPTAATTCVNSRRFKSEDNYTALLRKKREEAAMMPRSSELRQSRSGPFKLKARKASASRRFETAE</sequence>
<proteinExistence type="predicted"/>
<accession>A0A8H7CR36</accession>
<evidence type="ECO:0000313" key="4">
    <source>
        <dbReference type="Proteomes" id="UP000623467"/>
    </source>
</evidence>
<reference evidence="3" key="1">
    <citation type="submission" date="2020-05" db="EMBL/GenBank/DDBJ databases">
        <title>Mycena genomes resolve the evolution of fungal bioluminescence.</title>
        <authorList>
            <person name="Tsai I.J."/>
        </authorList>
    </citation>
    <scope>NUCLEOTIDE SEQUENCE</scope>
    <source>
        <strain evidence="3">160909Yilan</strain>
    </source>
</reference>
<feature type="region of interest" description="Disordered" evidence="1">
    <location>
        <begin position="121"/>
        <end position="158"/>
    </location>
</feature>
<feature type="chain" id="PRO_5034103829" evidence="2">
    <location>
        <begin position="22"/>
        <end position="158"/>
    </location>
</feature>
<organism evidence="3 4">
    <name type="scientific">Mycena sanguinolenta</name>
    <dbReference type="NCBI Taxonomy" id="230812"/>
    <lineage>
        <taxon>Eukaryota</taxon>
        <taxon>Fungi</taxon>
        <taxon>Dikarya</taxon>
        <taxon>Basidiomycota</taxon>
        <taxon>Agaricomycotina</taxon>
        <taxon>Agaricomycetes</taxon>
        <taxon>Agaricomycetidae</taxon>
        <taxon>Agaricales</taxon>
        <taxon>Marasmiineae</taxon>
        <taxon>Mycenaceae</taxon>
        <taxon>Mycena</taxon>
    </lineage>
</organism>
<protein>
    <submittedName>
        <fullName evidence="3">Uncharacterized protein</fullName>
    </submittedName>
</protein>
<evidence type="ECO:0000313" key="3">
    <source>
        <dbReference type="EMBL" id="KAF7345147.1"/>
    </source>
</evidence>
<gene>
    <name evidence="3" type="ORF">MSAN_01890900</name>
</gene>
<evidence type="ECO:0000256" key="1">
    <source>
        <dbReference type="SAM" id="MobiDB-lite"/>
    </source>
</evidence>
<comment type="caution">
    <text evidence="3">The sequence shown here is derived from an EMBL/GenBank/DDBJ whole genome shotgun (WGS) entry which is preliminary data.</text>
</comment>
<dbReference type="OrthoDB" id="3262731at2759"/>
<name>A0A8H7CR36_9AGAR</name>
<evidence type="ECO:0000256" key="2">
    <source>
        <dbReference type="SAM" id="SignalP"/>
    </source>
</evidence>
<dbReference type="Proteomes" id="UP000623467">
    <property type="component" value="Unassembled WGS sequence"/>
</dbReference>
<keyword evidence="2" id="KW-0732">Signal</keyword>